<dbReference type="AlphaFoldDB" id="A0A967EY49"/>
<dbReference type="InterPro" id="IPR002933">
    <property type="entry name" value="Peptidase_M20"/>
</dbReference>
<keyword evidence="3" id="KW-0963">Cytoplasm</keyword>
<dbReference type="InterPro" id="IPR036264">
    <property type="entry name" value="Bact_exopeptidase_dim_dom"/>
</dbReference>
<organism evidence="11 12">
    <name type="scientific">Pelagibius litoralis</name>
    <dbReference type="NCBI Taxonomy" id="374515"/>
    <lineage>
        <taxon>Bacteria</taxon>
        <taxon>Pseudomonadati</taxon>
        <taxon>Pseudomonadota</taxon>
        <taxon>Alphaproteobacteria</taxon>
        <taxon>Rhodospirillales</taxon>
        <taxon>Rhodovibrionaceae</taxon>
        <taxon>Pelagibius</taxon>
    </lineage>
</organism>
<dbReference type="SUPFAM" id="SSF53187">
    <property type="entry name" value="Zn-dependent exopeptidases"/>
    <property type="match status" value="1"/>
</dbReference>
<feature type="domain" description="Peptidase M20 dimerisation" evidence="10">
    <location>
        <begin position="182"/>
        <end position="293"/>
    </location>
</feature>
<evidence type="ECO:0000256" key="2">
    <source>
        <dbReference type="ARBA" id="ARBA00005691"/>
    </source>
</evidence>
<evidence type="ECO:0000259" key="10">
    <source>
        <dbReference type="Pfam" id="PF07687"/>
    </source>
</evidence>
<keyword evidence="9" id="KW-0170">Cobalt</keyword>
<dbReference type="PROSITE" id="PS00759">
    <property type="entry name" value="ARGE_DAPE_CPG2_2"/>
    <property type="match status" value="1"/>
</dbReference>
<dbReference type="PROSITE" id="PS00758">
    <property type="entry name" value="ARGE_DAPE_CPG2_1"/>
    <property type="match status" value="1"/>
</dbReference>
<dbReference type="InterPro" id="IPR050072">
    <property type="entry name" value="Peptidase_M20A"/>
</dbReference>
<keyword evidence="7 11" id="KW-0378">Hydrolase</keyword>
<keyword evidence="8" id="KW-0862">Zinc</keyword>
<name>A0A967EY49_9PROT</name>
<evidence type="ECO:0000256" key="9">
    <source>
        <dbReference type="ARBA" id="ARBA00023285"/>
    </source>
</evidence>
<evidence type="ECO:0000256" key="5">
    <source>
        <dbReference type="ARBA" id="ARBA00022605"/>
    </source>
</evidence>
<keyword evidence="12" id="KW-1185">Reference proteome</keyword>
<gene>
    <name evidence="11" type="primary">argE</name>
    <name evidence="11" type="ORF">HBA54_13325</name>
</gene>
<evidence type="ECO:0000256" key="3">
    <source>
        <dbReference type="ARBA" id="ARBA00022490"/>
    </source>
</evidence>
<sequence>MSDTLNAASPAIRPESRAMIERLIAFDTTSRNSNLELIHFVRDYLADLGIASNLVHDADGRKANLYATLGPSDRGGIALSGHTDVVPIDDQDWMCDPWLVSEADGRLYGRGTCDMKSFVAVALAHAPRFLAGELETPVHLCFSYDEEVGCRGVPSLLSFLAEQPVRPRLCIVGEPTDMKVITAHKGKLSMSCHVRGKEAHSSLAPHGVNAIQAAARVIGHLTDMAADKAANGPFDEDYDVPHTTVHTGVIEGGTQLNIVPGHCRFEFEFRYLPEDSPDELLAQVQRFAEEEVAPAMKAIDPASGFSWEEMAGFPGLNLPPDAEVVALAKTLSGGNATGKVAFGTEAGLFDSSGIPAVVCGPGSIDQAHKPDEFVTLEQIALCERFMDRLEESLRPKETGHA</sequence>
<keyword evidence="6" id="KW-0479">Metal-binding</keyword>
<dbReference type="Pfam" id="PF01546">
    <property type="entry name" value="Peptidase_M20"/>
    <property type="match status" value="1"/>
</dbReference>
<reference evidence="11" key="1">
    <citation type="submission" date="2020-03" db="EMBL/GenBank/DDBJ databases">
        <title>Genome of Pelagibius litoralis DSM 21314T.</title>
        <authorList>
            <person name="Wang G."/>
        </authorList>
    </citation>
    <scope>NUCLEOTIDE SEQUENCE</scope>
    <source>
        <strain evidence="11">DSM 21314</strain>
    </source>
</reference>
<evidence type="ECO:0000256" key="7">
    <source>
        <dbReference type="ARBA" id="ARBA00022801"/>
    </source>
</evidence>
<dbReference type="EMBL" id="JAAQPH010000009">
    <property type="protein sequence ID" value="NIA69577.1"/>
    <property type="molecule type" value="Genomic_DNA"/>
</dbReference>
<proteinExistence type="inferred from homology"/>
<dbReference type="GO" id="GO:0006526">
    <property type="term" value="P:L-arginine biosynthetic process"/>
    <property type="evidence" value="ECO:0007669"/>
    <property type="project" value="UniProtKB-KW"/>
</dbReference>
<keyword evidence="4" id="KW-0055">Arginine biosynthesis</keyword>
<dbReference type="EC" id="3.5.1.16" evidence="11"/>
<comment type="similarity">
    <text evidence="2">Belongs to the peptidase M20A family. ArgE subfamily.</text>
</comment>
<evidence type="ECO:0000256" key="4">
    <source>
        <dbReference type="ARBA" id="ARBA00022571"/>
    </source>
</evidence>
<dbReference type="NCBIfam" id="NF005710">
    <property type="entry name" value="PRK07522.1"/>
    <property type="match status" value="1"/>
</dbReference>
<comment type="cofactor">
    <cofactor evidence="1">
        <name>Zn(2+)</name>
        <dbReference type="ChEBI" id="CHEBI:29105"/>
    </cofactor>
</comment>
<evidence type="ECO:0000313" key="12">
    <source>
        <dbReference type="Proteomes" id="UP000761264"/>
    </source>
</evidence>
<dbReference type="NCBIfam" id="TIGR01892">
    <property type="entry name" value="AcOrn-deacetyl"/>
    <property type="match status" value="1"/>
</dbReference>
<accession>A0A967EY49</accession>
<dbReference type="Gene3D" id="3.30.70.360">
    <property type="match status" value="1"/>
</dbReference>
<evidence type="ECO:0000313" key="11">
    <source>
        <dbReference type="EMBL" id="NIA69577.1"/>
    </source>
</evidence>
<dbReference type="Proteomes" id="UP000761264">
    <property type="component" value="Unassembled WGS sequence"/>
</dbReference>
<dbReference type="PANTHER" id="PTHR43808:SF31">
    <property type="entry name" value="N-ACETYL-L-CITRULLINE DEACETYLASE"/>
    <property type="match status" value="1"/>
</dbReference>
<dbReference type="GO" id="GO:0046872">
    <property type="term" value="F:metal ion binding"/>
    <property type="evidence" value="ECO:0007669"/>
    <property type="project" value="UniProtKB-KW"/>
</dbReference>
<evidence type="ECO:0000256" key="6">
    <source>
        <dbReference type="ARBA" id="ARBA00022723"/>
    </source>
</evidence>
<evidence type="ECO:0000256" key="8">
    <source>
        <dbReference type="ARBA" id="ARBA00022833"/>
    </source>
</evidence>
<dbReference type="GO" id="GO:0008777">
    <property type="term" value="F:acetylornithine deacetylase activity"/>
    <property type="evidence" value="ECO:0007669"/>
    <property type="project" value="UniProtKB-EC"/>
</dbReference>
<keyword evidence="5" id="KW-0028">Amino-acid biosynthesis</keyword>
<dbReference type="InterPro" id="IPR011650">
    <property type="entry name" value="Peptidase_M20_dimer"/>
</dbReference>
<dbReference type="SUPFAM" id="SSF55031">
    <property type="entry name" value="Bacterial exopeptidase dimerisation domain"/>
    <property type="match status" value="1"/>
</dbReference>
<dbReference type="CDD" id="cd03894">
    <property type="entry name" value="M20_ArgE"/>
    <property type="match status" value="1"/>
</dbReference>
<dbReference type="InterPro" id="IPR010169">
    <property type="entry name" value="AcOrn-deacetyl"/>
</dbReference>
<dbReference type="Pfam" id="PF07687">
    <property type="entry name" value="M20_dimer"/>
    <property type="match status" value="1"/>
</dbReference>
<evidence type="ECO:0000256" key="1">
    <source>
        <dbReference type="ARBA" id="ARBA00001947"/>
    </source>
</evidence>
<comment type="caution">
    <text evidence="11">The sequence shown here is derived from an EMBL/GenBank/DDBJ whole genome shotgun (WGS) entry which is preliminary data.</text>
</comment>
<dbReference type="RefSeq" id="WP_167225039.1">
    <property type="nucleotide sequence ID" value="NZ_JAAQPH010000009.1"/>
</dbReference>
<dbReference type="PANTHER" id="PTHR43808">
    <property type="entry name" value="ACETYLORNITHINE DEACETYLASE"/>
    <property type="match status" value="1"/>
</dbReference>
<dbReference type="InterPro" id="IPR001261">
    <property type="entry name" value="ArgE/DapE_CS"/>
</dbReference>
<dbReference type="Gene3D" id="3.40.630.10">
    <property type="entry name" value="Zn peptidases"/>
    <property type="match status" value="1"/>
</dbReference>
<protein>
    <submittedName>
        <fullName evidence="11">Acetylornithine deacetylase</fullName>
        <ecNumber evidence="11">3.5.1.16</ecNumber>
    </submittedName>
</protein>